<accession>A0A2H0N4I5</accession>
<reference evidence="4 5" key="1">
    <citation type="submission" date="2017-09" db="EMBL/GenBank/DDBJ databases">
        <title>Depth-based differentiation of microbial function through sediment-hosted aquifers and enrichment of novel symbionts in the deep terrestrial subsurface.</title>
        <authorList>
            <person name="Probst A.J."/>
            <person name="Ladd B."/>
            <person name="Jarett J.K."/>
            <person name="Geller-Mcgrath D.E."/>
            <person name="Sieber C.M."/>
            <person name="Emerson J.B."/>
            <person name="Anantharaman K."/>
            <person name="Thomas B.C."/>
            <person name="Malmstrom R."/>
            <person name="Stieglmeier M."/>
            <person name="Klingl A."/>
            <person name="Woyke T."/>
            <person name="Ryan C.M."/>
            <person name="Banfield J.F."/>
        </authorList>
    </citation>
    <scope>NUCLEOTIDE SEQUENCE [LARGE SCALE GENOMIC DNA]</scope>
    <source>
        <strain evidence="4">CG11_big_fil_rev_8_21_14_0_20_39_34</strain>
    </source>
</reference>
<dbReference type="Pfam" id="PF13385">
    <property type="entry name" value="Laminin_G_3"/>
    <property type="match status" value="1"/>
</dbReference>
<keyword evidence="2" id="KW-1015">Disulfide bond</keyword>
<comment type="caution">
    <text evidence="4">The sequence shown here is derived from an EMBL/GenBank/DDBJ whole genome shotgun (WGS) entry which is preliminary data.</text>
</comment>
<evidence type="ECO:0000259" key="3">
    <source>
        <dbReference type="SMART" id="SM00560"/>
    </source>
</evidence>
<organism evidence="4 5">
    <name type="scientific">Candidatus Magasanikbacteria bacterium CG11_big_fil_rev_8_21_14_0_20_39_34</name>
    <dbReference type="NCBI Taxonomy" id="1974653"/>
    <lineage>
        <taxon>Bacteria</taxon>
        <taxon>Candidatus Magasanikiibacteriota</taxon>
    </lineage>
</organism>
<dbReference type="SMART" id="SM00560">
    <property type="entry name" value="LamGL"/>
    <property type="match status" value="1"/>
</dbReference>
<protein>
    <recommendedName>
        <fullName evidence="3">LamG-like jellyroll fold domain-containing protein</fullName>
    </recommendedName>
</protein>
<name>A0A2H0N4I5_9BACT</name>
<dbReference type="Proteomes" id="UP000229600">
    <property type="component" value="Unassembled WGS sequence"/>
</dbReference>
<dbReference type="SUPFAM" id="SSF49899">
    <property type="entry name" value="Concanavalin A-like lectins/glucanases"/>
    <property type="match status" value="1"/>
</dbReference>
<proteinExistence type="predicted"/>
<dbReference type="EMBL" id="PCWN01000008">
    <property type="protein sequence ID" value="PIR03788.1"/>
    <property type="molecule type" value="Genomic_DNA"/>
</dbReference>
<sequence length="441" mass="47317">MFFTKKAHTLLRILSIGILLTYPVLVYATTVTDSSCTGEFGSGTNSDTQCTSEQVELDSTGLTNGSGNFTSRIIDAGSSVTWSSLAWTPNYPYLKNLPNSAGAESAYTNGNANMSNNLLLWHLDEASGNFTDSSGNSHTGTATGATAGGTGILNNAVTFDGNDYVTASNDSDLARVGDFTVSAWIKDTSGNYTITAGIAGKIQLLSSPSRYYGYSLSKSGGWLQFYTGNSTGAFVVSDAQSLDANWHFVVGVISSGTNYLYVDGVLQSGSASTIYTDQGSFTIGKNFSNTNNFYWIGNIDEVSVWNRALSGTEILNMYKRGALRLKYQVRSCDDNACSGETFAGPDGTGSSYYSELTTSTDALPSKTLTNVSDNEYFQYKAFFETSSTTLTPELLDVTITHSAPTLGVPEFSDALYIVTILFGLYYLIRFSSQFPIHPSNT</sequence>
<gene>
    <name evidence="4" type="ORF">COV59_03895</name>
</gene>
<dbReference type="InterPro" id="IPR006558">
    <property type="entry name" value="LamG-like"/>
</dbReference>
<dbReference type="InterPro" id="IPR013320">
    <property type="entry name" value="ConA-like_dom_sf"/>
</dbReference>
<feature type="domain" description="LamG-like jellyroll fold" evidence="3">
    <location>
        <begin position="177"/>
        <end position="312"/>
    </location>
</feature>
<evidence type="ECO:0000313" key="5">
    <source>
        <dbReference type="Proteomes" id="UP000229600"/>
    </source>
</evidence>
<evidence type="ECO:0000313" key="4">
    <source>
        <dbReference type="EMBL" id="PIR03788.1"/>
    </source>
</evidence>
<keyword evidence="1" id="KW-0732">Signal</keyword>
<dbReference type="Gene3D" id="2.60.120.200">
    <property type="match status" value="1"/>
</dbReference>
<evidence type="ECO:0000256" key="2">
    <source>
        <dbReference type="ARBA" id="ARBA00023157"/>
    </source>
</evidence>
<evidence type="ECO:0000256" key="1">
    <source>
        <dbReference type="ARBA" id="ARBA00022729"/>
    </source>
</evidence>
<dbReference type="AlphaFoldDB" id="A0A2H0N4I5"/>